<keyword evidence="5" id="KW-0326">Glycosidase</keyword>
<dbReference type="EC" id="3.2.1.52" evidence="3"/>
<dbReference type="InterPro" id="IPR017853">
    <property type="entry name" value="GH"/>
</dbReference>
<accession>A0ABR7N8H0</accession>
<proteinExistence type="inferred from homology"/>
<protein>
    <recommendedName>
        <fullName evidence="3">beta-N-acetylhexosaminidase</fullName>
        <ecNumber evidence="3">3.2.1.52</ecNumber>
    </recommendedName>
</protein>
<evidence type="ECO:0000256" key="4">
    <source>
        <dbReference type="ARBA" id="ARBA00022801"/>
    </source>
</evidence>
<name>A0ABR7N8H0_9FIRM</name>
<evidence type="ECO:0000256" key="5">
    <source>
        <dbReference type="ARBA" id="ARBA00023295"/>
    </source>
</evidence>
<sequence length="382" mass="41610">MKNWKETDKQKKQMRKEHKTTVTLMIAGICLLAGRSVVAAETKDLTLEQRVAQLFFVTPDQLSGVDGTTAAGEVTKGAFENCPVGGIILMENNILSENQVKEMTAGYQLLSSELLDIPVFIGVDEEGGRVARIANAGIMDTPHFSSMYEVGASGNPKEAYQAGKEIGAYLTELGIDTDFAPVADVWSNAENQVIGDRSFGTDPEKVAKMVAGAVRGFHDSQIRTAVKHFPGHGNTAEDSHSEFAYNYSTKEELEKGEWKPFEAGIEEQSEFVMVGHICCPNIISEEIPASLSKELVTDILRNEMGFDGIIITDAMDMGAVTAHYSCGEAAVRALEAGADMILMPEDFQEAYEAVLQAVRDGHISEEQISESVSRILNCKKSR</sequence>
<dbReference type="Gene3D" id="3.20.20.300">
    <property type="entry name" value="Glycoside hydrolase, family 3, N-terminal domain"/>
    <property type="match status" value="1"/>
</dbReference>
<dbReference type="InterPro" id="IPR001764">
    <property type="entry name" value="Glyco_hydro_3_N"/>
</dbReference>
<evidence type="ECO:0000256" key="2">
    <source>
        <dbReference type="ARBA" id="ARBA00005336"/>
    </source>
</evidence>
<evidence type="ECO:0000313" key="8">
    <source>
        <dbReference type="Proteomes" id="UP000657421"/>
    </source>
</evidence>
<evidence type="ECO:0000313" key="7">
    <source>
        <dbReference type="EMBL" id="MBC8572692.1"/>
    </source>
</evidence>
<dbReference type="InterPro" id="IPR036962">
    <property type="entry name" value="Glyco_hydro_3_N_sf"/>
</dbReference>
<gene>
    <name evidence="7" type="ORF">H8716_06275</name>
</gene>
<keyword evidence="8" id="KW-1185">Reference proteome</keyword>
<keyword evidence="4 7" id="KW-0378">Hydrolase</keyword>
<dbReference type="InterPro" id="IPR019800">
    <property type="entry name" value="Glyco_hydro_3_AS"/>
</dbReference>
<dbReference type="InterPro" id="IPR050226">
    <property type="entry name" value="NagZ_Beta-hexosaminidase"/>
</dbReference>
<dbReference type="PANTHER" id="PTHR30480">
    <property type="entry name" value="BETA-HEXOSAMINIDASE-RELATED"/>
    <property type="match status" value="1"/>
</dbReference>
<dbReference type="Pfam" id="PF00933">
    <property type="entry name" value="Glyco_hydro_3"/>
    <property type="match status" value="1"/>
</dbReference>
<feature type="domain" description="Glycoside hydrolase family 3 N-terminal" evidence="6">
    <location>
        <begin position="46"/>
        <end position="377"/>
    </location>
</feature>
<dbReference type="EMBL" id="JACRSZ010000005">
    <property type="protein sequence ID" value="MBC8572692.1"/>
    <property type="molecule type" value="Genomic_DNA"/>
</dbReference>
<evidence type="ECO:0000256" key="3">
    <source>
        <dbReference type="ARBA" id="ARBA00012663"/>
    </source>
</evidence>
<comment type="catalytic activity">
    <reaction evidence="1">
        <text>Hydrolysis of terminal non-reducing N-acetyl-D-hexosamine residues in N-acetyl-beta-D-hexosaminides.</text>
        <dbReference type="EC" id="3.2.1.52"/>
    </reaction>
</comment>
<organism evidence="7 8">
    <name type="scientific">Jingyaoa shaoxingensis</name>
    <dbReference type="NCBI Taxonomy" id="2763671"/>
    <lineage>
        <taxon>Bacteria</taxon>
        <taxon>Bacillati</taxon>
        <taxon>Bacillota</taxon>
        <taxon>Clostridia</taxon>
        <taxon>Lachnospirales</taxon>
        <taxon>Lachnospiraceae</taxon>
        <taxon>Jingyaoa</taxon>
    </lineage>
</organism>
<evidence type="ECO:0000256" key="1">
    <source>
        <dbReference type="ARBA" id="ARBA00001231"/>
    </source>
</evidence>
<dbReference type="Proteomes" id="UP000657421">
    <property type="component" value="Unassembled WGS sequence"/>
</dbReference>
<comment type="caution">
    <text evidence="7">The sequence shown here is derived from an EMBL/GenBank/DDBJ whole genome shotgun (WGS) entry which is preliminary data.</text>
</comment>
<dbReference type="SUPFAM" id="SSF51445">
    <property type="entry name" value="(Trans)glycosidases"/>
    <property type="match status" value="1"/>
</dbReference>
<reference evidence="7 8" key="1">
    <citation type="submission" date="2020-08" db="EMBL/GenBank/DDBJ databases">
        <title>Genome public.</title>
        <authorList>
            <person name="Liu C."/>
            <person name="Sun Q."/>
        </authorList>
    </citation>
    <scope>NUCLEOTIDE SEQUENCE [LARGE SCALE GENOMIC DNA]</scope>
    <source>
        <strain evidence="7 8">NSJ-46</strain>
    </source>
</reference>
<comment type="similarity">
    <text evidence="2">Belongs to the glycosyl hydrolase 3 family.</text>
</comment>
<evidence type="ECO:0000259" key="6">
    <source>
        <dbReference type="Pfam" id="PF00933"/>
    </source>
</evidence>
<dbReference type="PROSITE" id="PS00775">
    <property type="entry name" value="GLYCOSYL_HYDROL_F3"/>
    <property type="match status" value="1"/>
</dbReference>
<dbReference type="GO" id="GO:0016787">
    <property type="term" value="F:hydrolase activity"/>
    <property type="evidence" value="ECO:0007669"/>
    <property type="project" value="UniProtKB-KW"/>
</dbReference>
<dbReference type="RefSeq" id="WP_249307723.1">
    <property type="nucleotide sequence ID" value="NZ_JACRSZ010000005.1"/>
</dbReference>
<dbReference type="PANTHER" id="PTHR30480:SF13">
    <property type="entry name" value="BETA-HEXOSAMINIDASE"/>
    <property type="match status" value="1"/>
</dbReference>